<dbReference type="SUPFAM" id="SSF57756">
    <property type="entry name" value="Retrovirus zinc finger-like domains"/>
    <property type="match status" value="1"/>
</dbReference>
<proteinExistence type="predicted"/>
<feature type="non-terminal residue" evidence="2">
    <location>
        <position position="1"/>
    </location>
</feature>
<dbReference type="InterPro" id="IPR036875">
    <property type="entry name" value="Znf_CCHC_sf"/>
</dbReference>
<name>A0A699TX73_TANCI</name>
<sequence>KQFPPTNNQLRSSSNTGTHATVHDGQITTESVQRRAPGNTGNMGYQGNQNNGQGVNNKKKVICYNCHGEGYVARQCKEPKHPKDSLWHQDKAMLLQAKENGQTSRL</sequence>
<dbReference type="EMBL" id="BKCJ011278702">
    <property type="protein sequence ID" value="GFD14331.1"/>
    <property type="molecule type" value="Genomic_DNA"/>
</dbReference>
<dbReference type="AlphaFoldDB" id="A0A699TX73"/>
<evidence type="ECO:0000313" key="2">
    <source>
        <dbReference type="EMBL" id="GFD14331.1"/>
    </source>
</evidence>
<gene>
    <name evidence="2" type="ORF">Tci_886300</name>
</gene>
<feature type="region of interest" description="Disordered" evidence="1">
    <location>
        <begin position="1"/>
        <end position="56"/>
    </location>
</feature>
<dbReference type="GO" id="GO:0008270">
    <property type="term" value="F:zinc ion binding"/>
    <property type="evidence" value="ECO:0007669"/>
    <property type="project" value="InterPro"/>
</dbReference>
<dbReference type="Gene3D" id="4.10.60.10">
    <property type="entry name" value="Zinc finger, CCHC-type"/>
    <property type="match status" value="1"/>
</dbReference>
<feature type="compositionally biased region" description="Polar residues" evidence="1">
    <location>
        <begin position="1"/>
        <end position="19"/>
    </location>
</feature>
<accession>A0A699TX73</accession>
<comment type="caution">
    <text evidence="2">The sequence shown here is derived from an EMBL/GenBank/DDBJ whole genome shotgun (WGS) entry which is preliminary data.</text>
</comment>
<dbReference type="GO" id="GO:0003676">
    <property type="term" value="F:nucleic acid binding"/>
    <property type="evidence" value="ECO:0007669"/>
    <property type="project" value="InterPro"/>
</dbReference>
<evidence type="ECO:0008006" key="3">
    <source>
        <dbReference type="Google" id="ProtNLM"/>
    </source>
</evidence>
<feature type="compositionally biased region" description="Low complexity" evidence="1">
    <location>
        <begin position="38"/>
        <end position="56"/>
    </location>
</feature>
<evidence type="ECO:0000256" key="1">
    <source>
        <dbReference type="SAM" id="MobiDB-lite"/>
    </source>
</evidence>
<reference evidence="2" key="1">
    <citation type="journal article" date="2019" name="Sci. Rep.">
        <title>Draft genome of Tanacetum cinerariifolium, the natural source of mosquito coil.</title>
        <authorList>
            <person name="Yamashiro T."/>
            <person name="Shiraishi A."/>
            <person name="Satake H."/>
            <person name="Nakayama K."/>
        </authorList>
    </citation>
    <scope>NUCLEOTIDE SEQUENCE</scope>
</reference>
<protein>
    <recommendedName>
        <fullName evidence="3">CCHC-type domain-containing protein</fullName>
    </recommendedName>
</protein>
<organism evidence="2">
    <name type="scientific">Tanacetum cinerariifolium</name>
    <name type="common">Dalmatian daisy</name>
    <name type="synonym">Chrysanthemum cinerariifolium</name>
    <dbReference type="NCBI Taxonomy" id="118510"/>
    <lineage>
        <taxon>Eukaryota</taxon>
        <taxon>Viridiplantae</taxon>
        <taxon>Streptophyta</taxon>
        <taxon>Embryophyta</taxon>
        <taxon>Tracheophyta</taxon>
        <taxon>Spermatophyta</taxon>
        <taxon>Magnoliopsida</taxon>
        <taxon>eudicotyledons</taxon>
        <taxon>Gunneridae</taxon>
        <taxon>Pentapetalae</taxon>
        <taxon>asterids</taxon>
        <taxon>campanulids</taxon>
        <taxon>Asterales</taxon>
        <taxon>Asteraceae</taxon>
        <taxon>Asteroideae</taxon>
        <taxon>Anthemideae</taxon>
        <taxon>Anthemidinae</taxon>
        <taxon>Tanacetum</taxon>
    </lineage>
</organism>